<accession>A0A0G8ARM1</accession>
<comment type="caution">
    <text evidence="2">The sequence shown here is derived from an EMBL/GenBank/DDBJ whole genome shotgun (WGS) entry which is preliminary data.</text>
</comment>
<dbReference type="EMBL" id="JYFQ01000204">
    <property type="protein sequence ID" value="KKZ10144.1"/>
    <property type="molecule type" value="Genomic_DNA"/>
</dbReference>
<evidence type="ECO:0000256" key="1">
    <source>
        <dbReference type="SAM" id="MobiDB-lite"/>
    </source>
</evidence>
<organism evidence="2 3">
    <name type="scientific">Candidatus Synechococcus spongiarum 15L</name>
    <dbReference type="NCBI Taxonomy" id="1608419"/>
    <lineage>
        <taxon>Bacteria</taxon>
        <taxon>Bacillati</taxon>
        <taxon>Cyanobacteriota</taxon>
        <taxon>Cyanophyceae</taxon>
        <taxon>Synechococcales</taxon>
        <taxon>Synechococcaceae</taxon>
        <taxon>Synechococcus</taxon>
    </lineage>
</organism>
<name>A0A0G8ARM1_9SYNE</name>
<reference evidence="2 3" key="2">
    <citation type="submission" date="2015-05" db="EMBL/GenBank/DDBJ databases">
        <title>Lifestyle Evolution in Cyanobacterial Symbionts of Sponges.</title>
        <authorList>
            <person name="Burgsdorf I."/>
            <person name="Slaby B.M."/>
            <person name="Handley K.M."/>
            <person name="Haber M."/>
            <person name="Blom J."/>
            <person name="Marshall C.W."/>
            <person name="Gilbert J.A."/>
            <person name="Hentschel U."/>
            <person name="Steindler L."/>
        </authorList>
    </citation>
    <scope>NUCLEOTIDE SEQUENCE [LARGE SCALE GENOMIC DNA]</scope>
    <source>
        <strain evidence="2">15L</strain>
    </source>
</reference>
<protein>
    <submittedName>
        <fullName evidence="2">Uncharacterized protein</fullName>
    </submittedName>
</protein>
<sequence>MPIKRQGSDKSLPWRRNPLPEQPQPGHVRSGGNTARAPAAAMVRLRSAFTSAAPFRPEGHFAHAVAEDALELEPLGGLPWAAWWPFRICW</sequence>
<evidence type="ECO:0000313" key="3">
    <source>
        <dbReference type="Proteomes" id="UP000035037"/>
    </source>
</evidence>
<proteinExistence type="predicted"/>
<reference evidence="2 3" key="1">
    <citation type="submission" date="2015-02" db="EMBL/GenBank/DDBJ databases">
        <authorList>
            <person name="Slaby B."/>
            <person name="Hentschel U."/>
        </authorList>
    </citation>
    <scope>NUCLEOTIDE SEQUENCE [LARGE SCALE GENOMIC DNA]</scope>
    <source>
        <strain evidence="2">15L</strain>
    </source>
</reference>
<dbReference type="PATRIC" id="fig|1608419.3.peg.1225"/>
<dbReference type="AlphaFoldDB" id="A0A0G8ARM1"/>
<feature type="region of interest" description="Disordered" evidence="1">
    <location>
        <begin position="1"/>
        <end position="37"/>
    </location>
</feature>
<gene>
    <name evidence="2" type="ORF">TQ37_09595</name>
</gene>
<dbReference type="Proteomes" id="UP000035037">
    <property type="component" value="Unassembled WGS sequence"/>
</dbReference>
<evidence type="ECO:0000313" key="2">
    <source>
        <dbReference type="EMBL" id="KKZ10144.1"/>
    </source>
</evidence>